<sequence length="84" mass="9393">MVKAFFNFNVSNGVDDKIHAVIIDECVDGKFDILLNLVNGWILPDPTERTVCIVFTRNLGSSVSIWHLSQTNVKVSDFAIGYSF</sequence>
<evidence type="ECO:0000313" key="2">
    <source>
        <dbReference type="Proteomes" id="UP000231134"/>
    </source>
</evidence>
<organism evidence="1 2">
    <name type="scientific">Hallerella succinigenes</name>
    <dbReference type="NCBI Taxonomy" id="1896222"/>
    <lineage>
        <taxon>Bacteria</taxon>
        <taxon>Pseudomonadati</taxon>
        <taxon>Fibrobacterota</taxon>
        <taxon>Fibrobacteria</taxon>
        <taxon>Fibrobacterales</taxon>
        <taxon>Fibrobacteraceae</taxon>
        <taxon>Hallerella</taxon>
    </lineage>
</organism>
<dbReference type="EMBL" id="PGEX01000001">
    <property type="protein sequence ID" value="PJJ40111.1"/>
    <property type="molecule type" value="Genomic_DNA"/>
</dbReference>
<evidence type="ECO:0000313" key="1">
    <source>
        <dbReference type="EMBL" id="PJJ40111.1"/>
    </source>
</evidence>
<keyword evidence="2" id="KW-1185">Reference proteome</keyword>
<reference evidence="1 2" key="1">
    <citation type="submission" date="2017-11" db="EMBL/GenBank/DDBJ databases">
        <title>Animal gut microbial communities from fecal samples from Wisconsin, USA.</title>
        <authorList>
            <person name="Neumann A."/>
        </authorList>
    </citation>
    <scope>NUCLEOTIDE SEQUENCE [LARGE SCALE GENOMIC DNA]</scope>
    <source>
        <strain evidence="1 2">UWS3</strain>
    </source>
</reference>
<accession>A0A2M9A316</accession>
<protein>
    <submittedName>
        <fullName evidence="1">Uncharacterized protein</fullName>
    </submittedName>
</protein>
<comment type="caution">
    <text evidence="1">The sequence shown here is derived from an EMBL/GenBank/DDBJ whole genome shotgun (WGS) entry which is preliminary data.</text>
</comment>
<dbReference type="Proteomes" id="UP000231134">
    <property type="component" value="Unassembled WGS sequence"/>
</dbReference>
<name>A0A2M9A316_9BACT</name>
<gene>
    <name evidence="1" type="ORF">BGX16_0017</name>
</gene>
<proteinExistence type="predicted"/>
<dbReference type="AlphaFoldDB" id="A0A2M9A316"/>